<dbReference type="EMBL" id="CP062796">
    <property type="protein sequence ID" value="QUL98353.1"/>
    <property type="molecule type" value="Genomic_DNA"/>
</dbReference>
<dbReference type="InterPro" id="IPR003785">
    <property type="entry name" value="Creatininase/forma_Hydrolase"/>
</dbReference>
<name>A0AAT9LCV5_9FIRM</name>
<reference evidence="6" key="1">
    <citation type="submission" date="2020-10" db="EMBL/GenBank/DDBJ databases">
        <authorList>
            <person name="Kadnikov V."/>
            <person name="Beletsky A.V."/>
            <person name="Mardanov A.V."/>
            <person name="Karnachuk O.V."/>
            <person name="Ravin N.V."/>
        </authorList>
    </citation>
    <scope>NUCLEOTIDE SEQUENCE</scope>
    <source>
        <strain evidence="6">Bu02</strain>
    </source>
</reference>
<dbReference type="SUPFAM" id="SSF102215">
    <property type="entry name" value="Creatininase"/>
    <property type="match status" value="1"/>
</dbReference>
<sequence>MSGILDYVELTLTDLDSLDRNRTVFFMPVSPIEVHGPHLPLGTDVMISCEVKRRVQQKLLESHPELTLVNLPPLYCGSDALPVPGSISVPAPYLSGVLLSYAKGLARQGFKYLLITDNHGGPRHQMAVDYAVRKAWSKYRFYLIDPFLTIYKYMVRHEPAFMELTGLPAGKCGDDEDNHAGTNETSLMMAVSPDYAEKDYGSVKPSLLPKPRGMAGLLRVVGQVLLRMGFRELGSDLLHLANTLAWVSEKPLVPYMGSPALASREAGESMLNAHVTISLELLERALSGDDVIETPILRSLSFMRNVPE</sequence>
<dbReference type="PANTHER" id="PTHR35005">
    <property type="entry name" value="3-DEHYDRO-SCYLLO-INOSOSE HYDROLASE"/>
    <property type="match status" value="1"/>
</dbReference>
<dbReference type="GO" id="GO:0046872">
    <property type="term" value="F:metal ion binding"/>
    <property type="evidence" value="ECO:0007669"/>
    <property type="project" value="UniProtKB-KW"/>
</dbReference>
<dbReference type="KEGG" id="fcz:IMF26_10080"/>
<dbReference type="GO" id="GO:0016811">
    <property type="term" value="F:hydrolase activity, acting on carbon-nitrogen (but not peptide) bonds, in linear amides"/>
    <property type="evidence" value="ECO:0007669"/>
    <property type="project" value="TreeGrafter"/>
</dbReference>
<evidence type="ECO:0000256" key="5">
    <source>
        <dbReference type="ARBA" id="ARBA00024029"/>
    </source>
</evidence>
<dbReference type="Pfam" id="PF02633">
    <property type="entry name" value="Creatininase"/>
    <property type="match status" value="1"/>
</dbReference>
<dbReference type="AlphaFoldDB" id="A0AAT9LCV5"/>
<gene>
    <name evidence="6" type="ORF">IMF26_10080</name>
</gene>
<accession>A0AAT9LCV5</accession>
<evidence type="ECO:0000256" key="4">
    <source>
        <dbReference type="ARBA" id="ARBA00022833"/>
    </source>
</evidence>
<reference evidence="6" key="2">
    <citation type="journal article" date="2023" name="Biology">
        <title>Prokaryotic Life Associated with Coal-Fire Gas Vents Revealed by Metagenomics.</title>
        <authorList>
            <person name="Kadnikov V.V."/>
            <person name="Mardanov A.V."/>
            <person name="Beletsky A.V."/>
            <person name="Karnachuk O.V."/>
            <person name="Ravin N.V."/>
        </authorList>
    </citation>
    <scope>NUCLEOTIDE SEQUENCE</scope>
    <source>
        <strain evidence="6">Bu02</strain>
    </source>
</reference>
<comment type="similarity">
    <text evidence="5">Belongs to the creatininase superfamily.</text>
</comment>
<keyword evidence="2" id="KW-0479">Metal-binding</keyword>
<proteinExistence type="inferred from homology"/>
<evidence type="ECO:0000256" key="3">
    <source>
        <dbReference type="ARBA" id="ARBA00022801"/>
    </source>
</evidence>
<keyword evidence="3" id="KW-0378">Hydrolase</keyword>
<keyword evidence="4" id="KW-0862">Zinc</keyword>
<evidence type="ECO:0000313" key="6">
    <source>
        <dbReference type="EMBL" id="QUL98353.1"/>
    </source>
</evidence>
<organism evidence="6">
    <name type="scientific">Candidatus Fermentithermobacillus carboniphilus</name>
    <dbReference type="NCBI Taxonomy" id="3085328"/>
    <lineage>
        <taxon>Bacteria</taxon>
        <taxon>Bacillati</taxon>
        <taxon>Bacillota</taxon>
        <taxon>Candidatus Fermentithermobacillia</taxon>
        <taxon>Candidatus Fermentithermobacillales</taxon>
        <taxon>Candidatus Fermentithermobacillaceae</taxon>
        <taxon>Candidatus Fermentithermobacillus</taxon>
    </lineage>
</organism>
<dbReference type="InterPro" id="IPR024087">
    <property type="entry name" value="Creatininase-like_sf"/>
</dbReference>
<comment type="cofactor">
    <cofactor evidence="1">
        <name>Zn(2+)</name>
        <dbReference type="ChEBI" id="CHEBI:29105"/>
    </cofactor>
</comment>
<dbReference type="PANTHER" id="PTHR35005:SF1">
    <property type="entry name" value="2-AMINO-5-FORMYLAMINO-6-RIBOSYLAMINOPYRIMIDIN-4(3H)-ONE 5'-MONOPHOSPHATE DEFORMYLASE"/>
    <property type="match status" value="1"/>
</dbReference>
<evidence type="ECO:0000256" key="2">
    <source>
        <dbReference type="ARBA" id="ARBA00022723"/>
    </source>
</evidence>
<protein>
    <submittedName>
        <fullName evidence="6">Creatininase family protein</fullName>
    </submittedName>
</protein>
<evidence type="ECO:0000256" key="1">
    <source>
        <dbReference type="ARBA" id="ARBA00001947"/>
    </source>
</evidence>
<dbReference type="Gene3D" id="3.40.50.10310">
    <property type="entry name" value="Creatininase"/>
    <property type="match status" value="1"/>
</dbReference>
<dbReference type="GO" id="GO:0009231">
    <property type="term" value="P:riboflavin biosynthetic process"/>
    <property type="evidence" value="ECO:0007669"/>
    <property type="project" value="TreeGrafter"/>
</dbReference>